<evidence type="ECO:0000313" key="3">
    <source>
        <dbReference type="EMBL" id="OBI28587.1"/>
    </source>
</evidence>
<accession>A0A1A2P1R0</accession>
<reference evidence="4" key="1">
    <citation type="submission" date="2016-06" db="EMBL/GenBank/DDBJ databases">
        <authorList>
            <person name="Sutton G."/>
            <person name="Brinkac L."/>
            <person name="Sanka R."/>
            <person name="Adams M."/>
            <person name="Lau E."/>
            <person name="Sam S."/>
            <person name="Sreng N."/>
            <person name="Him V."/>
            <person name="Kerleguer A."/>
            <person name="Cheng S."/>
        </authorList>
    </citation>
    <scope>NUCLEOTIDE SEQUENCE [LARGE SCALE GENOMIC DNA]</scope>
    <source>
        <strain evidence="4">E1876</strain>
    </source>
</reference>
<evidence type="ECO:0000256" key="1">
    <source>
        <dbReference type="SAM" id="MobiDB-lite"/>
    </source>
</evidence>
<dbReference type="RefSeq" id="WP_064920168.1">
    <property type="nucleotide sequence ID" value="NZ_LZJK01000020.1"/>
</dbReference>
<feature type="transmembrane region" description="Helical" evidence="2">
    <location>
        <begin position="157"/>
        <end position="177"/>
    </location>
</feature>
<dbReference type="AlphaFoldDB" id="A0A1A2P1R0"/>
<evidence type="ECO:0008006" key="5">
    <source>
        <dbReference type="Google" id="ProtNLM"/>
    </source>
</evidence>
<comment type="caution">
    <text evidence="3">The sequence shown here is derived from an EMBL/GenBank/DDBJ whole genome shotgun (WGS) entry which is preliminary data.</text>
</comment>
<evidence type="ECO:0000313" key="4">
    <source>
        <dbReference type="Proteomes" id="UP000093943"/>
    </source>
</evidence>
<sequence>MTDRHQPPTGARPSGASEADPASAPSRIIRRAPTGAIPVVTGAARIPPAMRPAEMAPPERVHYSSAAVPISACVFAIIGCWATSVVSTDLIASWWHTDRLFCVAVGFLSLVFAGTTVSGVIMLLLRRPIGRYLIAVGAVVALLTFGSLFLAGARVPGIVHVIPVIQVVTVVAALHPATRRWLGV</sequence>
<name>A0A1A2P1R0_MYCSD</name>
<feature type="transmembrane region" description="Helical" evidence="2">
    <location>
        <begin position="104"/>
        <end position="125"/>
    </location>
</feature>
<keyword evidence="2" id="KW-1133">Transmembrane helix</keyword>
<feature type="transmembrane region" description="Helical" evidence="2">
    <location>
        <begin position="132"/>
        <end position="151"/>
    </location>
</feature>
<dbReference type="Proteomes" id="UP000093943">
    <property type="component" value="Unassembled WGS sequence"/>
</dbReference>
<feature type="transmembrane region" description="Helical" evidence="2">
    <location>
        <begin position="61"/>
        <end position="84"/>
    </location>
</feature>
<keyword evidence="2" id="KW-0472">Membrane</keyword>
<proteinExistence type="predicted"/>
<dbReference type="EMBL" id="LZKG01000102">
    <property type="protein sequence ID" value="OBI28587.1"/>
    <property type="molecule type" value="Genomic_DNA"/>
</dbReference>
<protein>
    <recommendedName>
        <fullName evidence="5">Transmembrane protein</fullName>
    </recommendedName>
</protein>
<evidence type="ECO:0000256" key="2">
    <source>
        <dbReference type="SAM" id="Phobius"/>
    </source>
</evidence>
<feature type="region of interest" description="Disordered" evidence="1">
    <location>
        <begin position="1"/>
        <end position="24"/>
    </location>
</feature>
<organism evidence="3 4">
    <name type="scientific">Mycolicibacter sinensis (strain JDM601)</name>
    <name type="common">Mycobacterium sinense</name>
    <dbReference type="NCBI Taxonomy" id="875328"/>
    <lineage>
        <taxon>Bacteria</taxon>
        <taxon>Bacillati</taxon>
        <taxon>Actinomycetota</taxon>
        <taxon>Actinomycetes</taxon>
        <taxon>Mycobacteriales</taxon>
        <taxon>Mycobacteriaceae</taxon>
        <taxon>Mycolicibacter</taxon>
    </lineage>
</organism>
<gene>
    <name evidence="3" type="ORF">A5710_03470</name>
</gene>
<keyword evidence="2" id="KW-0812">Transmembrane</keyword>
<dbReference type="OrthoDB" id="4640675at2"/>